<keyword evidence="3" id="KW-1185">Reference proteome</keyword>
<dbReference type="GO" id="GO:0003676">
    <property type="term" value="F:nucleic acid binding"/>
    <property type="evidence" value="ECO:0007669"/>
    <property type="project" value="InterPro"/>
</dbReference>
<dbReference type="InterPro" id="IPR002156">
    <property type="entry name" value="RNaseH_domain"/>
</dbReference>
<evidence type="ECO:0000313" key="3">
    <source>
        <dbReference type="Proteomes" id="UP000467840"/>
    </source>
</evidence>
<dbReference type="CDD" id="cd06222">
    <property type="entry name" value="RNase_H_like"/>
    <property type="match status" value="1"/>
</dbReference>
<proteinExistence type="predicted"/>
<evidence type="ECO:0000313" key="2">
    <source>
        <dbReference type="EMBL" id="KAF2312495.1"/>
    </source>
</evidence>
<accession>A0A6A6MIZ6</accession>
<dbReference type="PANTHER" id="PTHR47074">
    <property type="entry name" value="BNAC02G40300D PROTEIN"/>
    <property type="match status" value="1"/>
</dbReference>
<dbReference type="Proteomes" id="UP000467840">
    <property type="component" value="Chromosome 14"/>
</dbReference>
<dbReference type="AlphaFoldDB" id="A0A6A6MIZ6"/>
<dbReference type="InterPro" id="IPR036397">
    <property type="entry name" value="RNaseH_sf"/>
</dbReference>
<dbReference type="EMBL" id="JAAGAX010000006">
    <property type="protein sequence ID" value="KAF2312495.1"/>
    <property type="molecule type" value="Genomic_DNA"/>
</dbReference>
<dbReference type="Gene3D" id="3.30.420.10">
    <property type="entry name" value="Ribonuclease H-like superfamily/Ribonuclease H"/>
    <property type="match status" value="1"/>
</dbReference>
<dbReference type="GO" id="GO:0004523">
    <property type="term" value="F:RNA-DNA hybrid ribonuclease activity"/>
    <property type="evidence" value="ECO:0007669"/>
    <property type="project" value="InterPro"/>
</dbReference>
<dbReference type="InterPro" id="IPR052929">
    <property type="entry name" value="RNase_H-like_EbsB-rel"/>
</dbReference>
<dbReference type="InterPro" id="IPR044730">
    <property type="entry name" value="RNase_H-like_dom_plant"/>
</dbReference>
<gene>
    <name evidence="2" type="ORF">GH714_034875</name>
</gene>
<reference evidence="2 3" key="1">
    <citation type="journal article" date="2020" name="Mol. Plant">
        <title>The Chromosome-Based Rubber Tree Genome Provides New Insights into Spurge Genome Evolution and Rubber Biosynthesis.</title>
        <authorList>
            <person name="Liu J."/>
            <person name="Shi C."/>
            <person name="Shi C.C."/>
            <person name="Li W."/>
            <person name="Zhang Q.J."/>
            <person name="Zhang Y."/>
            <person name="Li K."/>
            <person name="Lu H.F."/>
            <person name="Shi C."/>
            <person name="Zhu S.T."/>
            <person name="Xiao Z.Y."/>
            <person name="Nan H."/>
            <person name="Yue Y."/>
            <person name="Zhu X.G."/>
            <person name="Wu Y."/>
            <person name="Hong X.N."/>
            <person name="Fan G.Y."/>
            <person name="Tong Y."/>
            <person name="Zhang D."/>
            <person name="Mao C.L."/>
            <person name="Liu Y.L."/>
            <person name="Hao S.J."/>
            <person name="Liu W.Q."/>
            <person name="Lv M.Q."/>
            <person name="Zhang H.B."/>
            <person name="Liu Y."/>
            <person name="Hu-Tang G.R."/>
            <person name="Wang J.P."/>
            <person name="Wang J.H."/>
            <person name="Sun Y.H."/>
            <person name="Ni S.B."/>
            <person name="Chen W.B."/>
            <person name="Zhang X.C."/>
            <person name="Jiao Y.N."/>
            <person name="Eichler E.E."/>
            <person name="Li G.H."/>
            <person name="Liu X."/>
            <person name="Gao L.Z."/>
        </authorList>
    </citation>
    <scope>NUCLEOTIDE SEQUENCE [LARGE SCALE GENOMIC DNA]</scope>
    <source>
        <strain evidence="3">cv. GT1</strain>
        <tissue evidence="2">Leaf</tissue>
    </source>
</reference>
<dbReference type="InterPro" id="IPR012337">
    <property type="entry name" value="RNaseH-like_sf"/>
</dbReference>
<name>A0A6A6MIZ6_HEVBR</name>
<evidence type="ECO:0000259" key="1">
    <source>
        <dbReference type="Pfam" id="PF13456"/>
    </source>
</evidence>
<comment type="caution">
    <text evidence="2">The sequence shown here is derived from an EMBL/GenBank/DDBJ whole genome shotgun (WGS) entry which is preliminary data.</text>
</comment>
<organism evidence="2 3">
    <name type="scientific">Hevea brasiliensis</name>
    <name type="common">Para rubber tree</name>
    <name type="synonym">Siphonia brasiliensis</name>
    <dbReference type="NCBI Taxonomy" id="3981"/>
    <lineage>
        <taxon>Eukaryota</taxon>
        <taxon>Viridiplantae</taxon>
        <taxon>Streptophyta</taxon>
        <taxon>Embryophyta</taxon>
        <taxon>Tracheophyta</taxon>
        <taxon>Spermatophyta</taxon>
        <taxon>Magnoliopsida</taxon>
        <taxon>eudicotyledons</taxon>
        <taxon>Gunneridae</taxon>
        <taxon>Pentapetalae</taxon>
        <taxon>rosids</taxon>
        <taxon>fabids</taxon>
        <taxon>Malpighiales</taxon>
        <taxon>Euphorbiaceae</taxon>
        <taxon>Crotonoideae</taxon>
        <taxon>Micrandreae</taxon>
        <taxon>Hevea</taxon>
    </lineage>
</organism>
<dbReference type="SUPFAM" id="SSF53098">
    <property type="entry name" value="Ribonuclease H-like"/>
    <property type="match status" value="1"/>
</dbReference>
<sequence length="262" mass="29221">MNVLPTMDNLLTRVDVSSVCALCQIDTETSVRALLSYSFAESCWHLGKSRGSRNEFIWSKRQSSTVHVFNEARNSLYEWRNARQVLNQPAPHRQDVVTIKWKPPDVGHVKCNFDAVLNHSSRTAGYGAVIQNSDGQWVMGKATRLVRTSDPILAEALGFKEVLSWLKGLALSNVQVESDCLQVVNAIHGSLLDFSYFGLLINDGKALLQELVNVSITFIKQSANQSAHTTIRLALSLYDAVQWGSIPPLFLEDVLQFDLSNM</sequence>
<dbReference type="PANTHER" id="PTHR47074:SF11">
    <property type="entry name" value="REVERSE TRANSCRIPTASE-LIKE PROTEIN"/>
    <property type="match status" value="1"/>
</dbReference>
<feature type="domain" description="RNase H type-1" evidence="1">
    <location>
        <begin position="112"/>
        <end position="230"/>
    </location>
</feature>
<protein>
    <recommendedName>
        <fullName evidence="1">RNase H type-1 domain-containing protein</fullName>
    </recommendedName>
</protein>
<dbReference type="Pfam" id="PF13456">
    <property type="entry name" value="RVT_3"/>
    <property type="match status" value="1"/>
</dbReference>